<dbReference type="PROSITE" id="PS51819">
    <property type="entry name" value="VOC"/>
    <property type="match status" value="1"/>
</dbReference>
<dbReference type="OrthoDB" id="9795306at2"/>
<reference evidence="2 3" key="1">
    <citation type="submission" date="2019-02" db="EMBL/GenBank/DDBJ databases">
        <title>Genomic Encyclopedia of Type Strains, Phase IV (KMG-IV): sequencing the most valuable type-strain genomes for metagenomic binning, comparative biology and taxonomic classification.</title>
        <authorList>
            <person name="Goeker M."/>
        </authorList>
    </citation>
    <scope>NUCLEOTIDE SEQUENCE [LARGE SCALE GENOMIC DNA]</scope>
    <source>
        <strain evidence="2 3">DSM 18116</strain>
    </source>
</reference>
<dbReference type="SUPFAM" id="SSF54593">
    <property type="entry name" value="Glyoxalase/Bleomycin resistance protein/Dihydroxybiphenyl dioxygenase"/>
    <property type="match status" value="1"/>
</dbReference>
<evidence type="ECO:0000259" key="1">
    <source>
        <dbReference type="PROSITE" id="PS51819"/>
    </source>
</evidence>
<dbReference type="PANTHER" id="PTHR34109:SF1">
    <property type="entry name" value="VOC DOMAIN-CONTAINING PROTEIN"/>
    <property type="match status" value="1"/>
</dbReference>
<accession>A0A4Q7N0V6</accession>
<proteinExistence type="predicted"/>
<dbReference type="Pfam" id="PF00903">
    <property type="entry name" value="Glyoxalase"/>
    <property type="match status" value="1"/>
</dbReference>
<evidence type="ECO:0000313" key="2">
    <source>
        <dbReference type="EMBL" id="RZS74194.1"/>
    </source>
</evidence>
<dbReference type="Proteomes" id="UP000293874">
    <property type="component" value="Unassembled WGS sequence"/>
</dbReference>
<dbReference type="InterPro" id="IPR029068">
    <property type="entry name" value="Glyas_Bleomycin-R_OHBP_Dase"/>
</dbReference>
<feature type="domain" description="VOC" evidence="1">
    <location>
        <begin position="9"/>
        <end position="125"/>
    </location>
</feature>
<gene>
    <name evidence="2" type="ORF">EV199_0038</name>
</gene>
<dbReference type="AlphaFoldDB" id="A0A4Q7N0V6"/>
<dbReference type="InterPro" id="IPR037523">
    <property type="entry name" value="VOC_core"/>
</dbReference>
<dbReference type="InterPro" id="IPR004360">
    <property type="entry name" value="Glyas_Fos-R_dOase_dom"/>
</dbReference>
<keyword evidence="3" id="KW-1185">Reference proteome</keyword>
<dbReference type="Gene3D" id="3.30.720.120">
    <property type="match status" value="1"/>
</dbReference>
<protein>
    <submittedName>
        <fullName evidence="2">Putative glyoxalase superfamily protein PhnB</fullName>
    </submittedName>
</protein>
<comment type="caution">
    <text evidence="2">The sequence shown here is derived from an EMBL/GenBank/DDBJ whole genome shotgun (WGS) entry which is preliminary data.</text>
</comment>
<evidence type="ECO:0000313" key="3">
    <source>
        <dbReference type="Proteomes" id="UP000293874"/>
    </source>
</evidence>
<dbReference type="Gene3D" id="3.30.720.110">
    <property type="match status" value="1"/>
</dbReference>
<dbReference type="EMBL" id="SGXA01000001">
    <property type="protein sequence ID" value="RZS74194.1"/>
    <property type="molecule type" value="Genomic_DNA"/>
</dbReference>
<dbReference type="PANTHER" id="PTHR34109">
    <property type="entry name" value="BNAUNNG04460D PROTEIN-RELATED"/>
    <property type="match status" value="1"/>
</dbReference>
<name>A0A4Q7N0V6_9BACT</name>
<organism evidence="2 3">
    <name type="scientific">Pseudobacter ginsenosidimutans</name>
    <dbReference type="NCBI Taxonomy" id="661488"/>
    <lineage>
        <taxon>Bacteria</taxon>
        <taxon>Pseudomonadati</taxon>
        <taxon>Bacteroidota</taxon>
        <taxon>Chitinophagia</taxon>
        <taxon>Chitinophagales</taxon>
        <taxon>Chitinophagaceae</taxon>
        <taxon>Pseudobacter</taxon>
    </lineage>
</organism>
<dbReference type="CDD" id="cd07246">
    <property type="entry name" value="VOC_like"/>
    <property type="match status" value="1"/>
</dbReference>
<dbReference type="RefSeq" id="WP_130538673.1">
    <property type="nucleotide sequence ID" value="NZ_CP042431.1"/>
</dbReference>
<sequence length="128" mass="14392">MDKVFIPQGYQRVMPYIIMKGADDFLQFMKNVFGATEKLMHRRESGEVMHAEVFIGDSVIMFANAADQWQPMTAGLYIHVADVDATYKLALQHGATSVNEIADQDYGRSGGVQDPFGNTWWITTTNPK</sequence>